<name>A0ABP9DEX9_9BACT</name>
<reference evidence="2" key="1">
    <citation type="journal article" date="2019" name="Int. J. Syst. Evol. Microbiol.">
        <title>The Global Catalogue of Microorganisms (GCM) 10K type strain sequencing project: providing services to taxonomists for standard genome sequencing and annotation.</title>
        <authorList>
            <consortium name="The Broad Institute Genomics Platform"/>
            <consortium name="The Broad Institute Genome Sequencing Center for Infectious Disease"/>
            <person name="Wu L."/>
            <person name="Ma J."/>
        </authorList>
    </citation>
    <scope>NUCLEOTIDE SEQUENCE [LARGE SCALE GENOMIC DNA]</scope>
    <source>
        <strain evidence="2">JCM 18326</strain>
    </source>
</reference>
<dbReference type="Proteomes" id="UP001500298">
    <property type="component" value="Unassembled WGS sequence"/>
</dbReference>
<dbReference type="RefSeq" id="WP_345372774.1">
    <property type="nucleotide sequence ID" value="NZ_BAABJX010000042.1"/>
</dbReference>
<evidence type="ECO:0000313" key="1">
    <source>
        <dbReference type="EMBL" id="GAA4841141.1"/>
    </source>
</evidence>
<evidence type="ECO:0000313" key="2">
    <source>
        <dbReference type="Proteomes" id="UP001500298"/>
    </source>
</evidence>
<sequence>MKAKFTFEIKTKEGLFLTLDILNSKGIAHAKEVVHRQCPGAKVMGISQYKNGRMVSRMS</sequence>
<dbReference type="EMBL" id="BAABJX010000042">
    <property type="protein sequence ID" value="GAA4841141.1"/>
    <property type="molecule type" value="Genomic_DNA"/>
</dbReference>
<comment type="caution">
    <text evidence="1">The sequence shown here is derived from an EMBL/GenBank/DDBJ whole genome shotgun (WGS) entry which is preliminary data.</text>
</comment>
<keyword evidence="2" id="KW-1185">Reference proteome</keyword>
<organism evidence="1 2">
    <name type="scientific">Algivirga pacifica</name>
    <dbReference type="NCBI Taxonomy" id="1162670"/>
    <lineage>
        <taxon>Bacteria</taxon>
        <taxon>Pseudomonadati</taxon>
        <taxon>Bacteroidota</taxon>
        <taxon>Cytophagia</taxon>
        <taxon>Cytophagales</taxon>
        <taxon>Flammeovirgaceae</taxon>
        <taxon>Algivirga</taxon>
    </lineage>
</organism>
<proteinExistence type="predicted"/>
<accession>A0ABP9DEX9</accession>
<protein>
    <submittedName>
        <fullName evidence="1">Uncharacterized protein</fullName>
    </submittedName>
</protein>
<gene>
    <name evidence="1" type="ORF">GCM10023331_27680</name>
</gene>